<evidence type="ECO:0000313" key="7">
    <source>
        <dbReference type="EMBL" id="RKN27717.1"/>
    </source>
</evidence>
<dbReference type="Pfam" id="PF00392">
    <property type="entry name" value="GntR"/>
    <property type="match status" value="1"/>
</dbReference>
<proteinExistence type="predicted"/>
<dbReference type="InterPro" id="IPR011711">
    <property type="entry name" value="GntR_C"/>
</dbReference>
<dbReference type="Proteomes" id="UP000275024">
    <property type="component" value="Unassembled WGS sequence"/>
</dbReference>
<dbReference type="EMBL" id="RBDX01000001">
    <property type="protein sequence ID" value="RKN12517.1"/>
    <property type="molecule type" value="Genomic_DNA"/>
</dbReference>
<dbReference type="PANTHER" id="PTHR43537:SF5">
    <property type="entry name" value="UXU OPERON TRANSCRIPTIONAL REGULATOR"/>
    <property type="match status" value="1"/>
</dbReference>
<dbReference type="OrthoDB" id="3289286at2"/>
<dbReference type="InterPro" id="IPR000524">
    <property type="entry name" value="Tscrpt_reg_HTH_GntR"/>
</dbReference>
<dbReference type="Proteomes" id="UP000268652">
    <property type="component" value="Unassembled WGS sequence"/>
</dbReference>
<sequence>MVGTGESPVGGARGGERGKPGDVHYNRIKDDLIHGAYPPGSVLLETVLGERYGVSRTPVREALGRLAQDGFIERSARGFLVRRRSPEEILSIYEARISLESTAAALAAERRTSFDLSRLEHLAASRRDVADPALRTRLNEDWHRALRDASRNDIIVGFLDRLDSLLAMYRPARRGRDGADPTVDEHGAILDAVRGGDATRAREAMTVHLTRMRDLRIEGLAQGHG</sequence>
<dbReference type="PROSITE" id="PS50949">
    <property type="entry name" value="HTH_GNTR"/>
    <property type="match status" value="1"/>
</dbReference>
<evidence type="ECO:0000256" key="4">
    <source>
        <dbReference type="SAM" id="MobiDB-lite"/>
    </source>
</evidence>
<dbReference type="InterPro" id="IPR036390">
    <property type="entry name" value="WH_DNA-bd_sf"/>
</dbReference>
<evidence type="ECO:0000313" key="8">
    <source>
        <dbReference type="Proteomes" id="UP000268652"/>
    </source>
</evidence>
<dbReference type="InterPro" id="IPR008920">
    <property type="entry name" value="TF_FadR/GntR_C"/>
</dbReference>
<evidence type="ECO:0000256" key="1">
    <source>
        <dbReference type="ARBA" id="ARBA00023015"/>
    </source>
</evidence>
<dbReference type="Gene3D" id="1.20.120.530">
    <property type="entry name" value="GntR ligand-binding domain-like"/>
    <property type="match status" value="1"/>
</dbReference>
<dbReference type="SMART" id="SM00345">
    <property type="entry name" value="HTH_GNTR"/>
    <property type="match status" value="1"/>
</dbReference>
<evidence type="ECO:0000256" key="2">
    <source>
        <dbReference type="ARBA" id="ARBA00023125"/>
    </source>
</evidence>
<feature type="domain" description="HTH gntR-type" evidence="5">
    <location>
        <begin position="18"/>
        <end position="84"/>
    </location>
</feature>
<keyword evidence="8" id="KW-1185">Reference proteome</keyword>
<keyword evidence="2" id="KW-0238">DNA-binding</keyword>
<dbReference type="GO" id="GO:0003677">
    <property type="term" value="F:DNA binding"/>
    <property type="evidence" value="ECO:0007669"/>
    <property type="project" value="UniProtKB-KW"/>
</dbReference>
<dbReference type="Pfam" id="PF07729">
    <property type="entry name" value="FCD"/>
    <property type="match status" value="1"/>
</dbReference>
<protein>
    <submittedName>
        <fullName evidence="6">GntR family transcriptional regulator</fullName>
    </submittedName>
</protein>
<evidence type="ECO:0000313" key="6">
    <source>
        <dbReference type="EMBL" id="RKN12517.1"/>
    </source>
</evidence>
<dbReference type="RefSeq" id="WP_120695076.1">
    <property type="nucleotide sequence ID" value="NZ_RBDX01000001.1"/>
</dbReference>
<dbReference type="PANTHER" id="PTHR43537">
    <property type="entry name" value="TRANSCRIPTIONAL REGULATOR, GNTR FAMILY"/>
    <property type="match status" value="1"/>
</dbReference>
<keyword evidence="3" id="KW-0804">Transcription</keyword>
<feature type="region of interest" description="Disordered" evidence="4">
    <location>
        <begin position="1"/>
        <end position="23"/>
    </location>
</feature>
<name>A0A3A9X1Z2_9ACTN</name>
<organism evidence="6 9">
    <name type="scientific">Streptomyces radicis</name>
    <dbReference type="NCBI Taxonomy" id="1750517"/>
    <lineage>
        <taxon>Bacteria</taxon>
        <taxon>Bacillati</taxon>
        <taxon>Actinomycetota</taxon>
        <taxon>Actinomycetes</taxon>
        <taxon>Kitasatosporales</taxon>
        <taxon>Streptomycetaceae</taxon>
        <taxon>Streptomyces</taxon>
    </lineage>
</organism>
<evidence type="ECO:0000313" key="9">
    <source>
        <dbReference type="Proteomes" id="UP000275024"/>
    </source>
</evidence>
<dbReference type="PRINTS" id="PR00035">
    <property type="entry name" value="HTHGNTR"/>
</dbReference>
<dbReference type="GO" id="GO:0003700">
    <property type="term" value="F:DNA-binding transcription factor activity"/>
    <property type="evidence" value="ECO:0007669"/>
    <property type="project" value="InterPro"/>
</dbReference>
<feature type="compositionally biased region" description="Basic and acidic residues" evidence="4">
    <location>
        <begin position="14"/>
        <end position="23"/>
    </location>
</feature>
<dbReference type="CDD" id="cd07377">
    <property type="entry name" value="WHTH_GntR"/>
    <property type="match status" value="1"/>
</dbReference>
<reference evidence="8 9" key="1">
    <citation type="submission" date="2018-09" db="EMBL/GenBank/DDBJ databases">
        <title>Streptomyces sp. nov. DS1-2, an endophytic actinomycete isolated from roots of Dendrobium scabrilingue.</title>
        <authorList>
            <person name="Kuncharoen N."/>
            <person name="Kudo T."/>
            <person name="Ohkuma M."/>
            <person name="Yuki M."/>
            <person name="Tanasupawat S."/>
        </authorList>
    </citation>
    <scope>NUCLEOTIDE SEQUENCE [LARGE SCALE GENOMIC DNA]</scope>
    <source>
        <strain evidence="6 9">AZ1-7</strain>
        <strain evidence="7 8">DS1-2</strain>
    </source>
</reference>
<comment type="caution">
    <text evidence="6">The sequence shown here is derived from an EMBL/GenBank/DDBJ whole genome shotgun (WGS) entry which is preliminary data.</text>
</comment>
<accession>A0A3A9X1Z2</accession>
<keyword evidence="1" id="KW-0805">Transcription regulation</keyword>
<dbReference type="SMART" id="SM00895">
    <property type="entry name" value="FCD"/>
    <property type="match status" value="1"/>
</dbReference>
<dbReference type="InterPro" id="IPR036388">
    <property type="entry name" value="WH-like_DNA-bd_sf"/>
</dbReference>
<dbReference type="Gene3D" id="1.10.10.10">
    <property type="entry name" value="Winged helix-like DNA-binding domain superfamily/Winged helix DNA-binding domain"/>
    <property type="match status" value="1"/>
</dbReference>
<dbReference type="SUPFAM" id="SSF46785">
    <property type="entry name" value="Winged helix' DNA-binding domain"/>
    <property type="match status" value="1"/>
</dbReference>
<evidence type="ECO:0000256" key="3">
    <source>
        <dbReference type="ARBA" id="ARBA00023163"/>
    </source>
</evidence>
<dbReference type="AlphaFoldDB" id="A0A3A9X1Z2"/>
<dbReference type="SUPFAM" id="SSF48008">
    <property type="entry name" value="GntR ligand-binding domain-like"/>
    <property type="match status" value="1"/>
</dbReference>
<dbReference type="EMBL" id="RBDY01000001">
    <property type="protein sequence ID" value="RKN27717.1"/>
    <property type="molecule type" value="Genomic_DNA"/>
</dbReference>
<evidence type="ECO:0000259" key="5">
    <source>
        <dbReference type="PROSITE" id="PS50949"/>
    </source>
</evidence>
<gene>
    <name evidence="7" type="ORF">D7318_02200</name>
    <name evidence="6" type="ORF">D7319_00695</name>
</gene>